<feature type="region of interest" description="Disordered" evidence="1">
    <location>
        <begin position="149"/>
        <end position="207"/>
    </location>
</feature>
<dbReference type="InterPro" id="IPR054027">
    <property type="entry name" value="DUF6945"/>
</dbReference>
<name>A0A7T0DXQ2_9ENTR</name>
<evidence type="ECO:0000256" key="1">
    <source>
        <dbReference type="SAM" id="MobiDB-lite"/>
    </source>
</evidence>
<accession>A0A7T0DXQ2</accession>
<evidence type="ECO:0000313" key="3">
    <source>
        <dbReference type="EMBL" id="QPK01415.1"/>
    </source>
</evidence>
<sequence>MTDIINGDIYKYFGTEEAFIEASHITNLKTGERVELSNDAKVLYSRMRKRYHFFTTSRTGGNKGIYHDNIEELKDSANLSKSTTLRCLNVLKQVGLVVATLSGRSNQWTVANITPDSFLLERNAGTSKNPVWVDCLKHPVFGNTKEDVAPEVQREEAKADPMCDLDEAPMPEKVKATPKPTKKPAPKKTPASPQAISPFEFKTPRDERFDGKTFERLNDASDRFQVFQDFDLPYLALFENQGKLTNPKAIEHLAMKRNLFERMGRL</sequence>
<protein>
    <submittedName>
        <fullName evidence="3">ArsR family transcriptional regulator</fullName>
    </submittedName>
</protein>
<dbReference type="AlphaFoldDB" id="A0A7T0DXQ2"/>
<dbReference type="EMBL" id="CP061801">
    <property type="protein sequence ID" value="QPK01415.1"/>
    <property type="molecule type" value="Genomic_DNA"/>
</dbReference>
<gene>
    <name evidence="3" type="ORF">IDM36_04555</name>
</gene>
<proteinExistence type="predicted"/>
<organism evidence="3">
    <name type="scientific">Enterobacter mori</name>
    <dbReference type="NCBI Taxonomy" id="539813"/>
    <lineage>
        <taxon>Bacteria</taxon>
        <taxon>Pseudomonadati</taxon>
        <taxon>Pseudomonadota</taxon>
        <taxon>Gammaproteobacteria</taxon>
        <taxon>Enterobacterales</taxon>
        <taxon>Enterobacteriaceae</taxon>
        <taxon>Enterobacter</taxon>
    </lineage>
</organism>
<dbReference type="Pfam" id="PF22182">
    <property type="entry name" value="DUF6945"/>
    <property type="match status" value="1"/>
</dbReference>
<evidence type="ECO:0000259" key="2">
    <source>
        <dbReference type="Pfam" id="PF22182"/>
    </source>
</evidence>
<feature type="domain" description="DUF6945" evidence="2">
    <location>
        <begin position="21"/>
        <end position="98"/>
    </location>
</feature>
<feature type="compositionally biased region" description="Basic and acidic residues" evidence="1">
    <location>
        <begin position="149"/>
        <end position="161"/>
    </location>
</feature>
<reference evidence="3" key="1">
    <citation type="submission" date="2020-09" db="EMBL/GenBank/DDBJ databases">
        <title>First Report of a novel Colistin-Resistant species of Enterobacter cloacae complex Producing MCR-5 isolated from hospital sewage water.</title>
        <authorList>
            <person name="Zhou K."/>
        </authorList>
    </citation>
    <scope>NUCLEOTIDE SEQUENCE [LARGE SCALE GENOMIC DNA]</scope>
    <source>
        <strain evidence="3">HSW1412</strain>
    </source>
</reference>